<dbReference type="InterPro" id="IPR051089">
    <property type="entry name" value="prtT"/>
</dbReference>
<accession>A0A9P4RAC5</accession>
<evidence type="ECO:0000256" key="3">
    <source>
        <dbReference type="ARBA" id="ARBA00023125"/>
    </source>
</evidence>
<keyword evidence="2" id="KW-0805">Transcription regulation</keyword>
<dbReference type="SMART" id="SM00066">
    <property type="entry name" value="GAL4"/>
    <property type="match status" value="1"/>
</dbReference>
<dbReference type="GO" id="GO:0008270">
    <property type="term" value="F:zinc ion binding"/>
    <property type="evidence" value="ECO:0007669"/>
    <property type="project" value="InterPro"/>
</dbReference>
<feature type="domain" description="Zn(2)-C6 fungal-type" evidence="7">
    <location>
        <begin position="24"/>
        <end position="58"/>
    </location>
</feature>
<dbReference type="Proteomes" id="UP000799444">
    <property type="component" value="Unassembled WGS sequence"/>
</dbReference>
<comment type="caution">
    <text evidence="8">The sequence shown here is derived from an EMBL/GenBank/DDBJ whole genome shotgun (WGS) entry which is preliminary data.</text>
</comment>
<evidence type="ECO:0000256" key="4">
    <source>
        <dbReference type="ARBA" id="ARBA00023163"/>
    </source>
</evidence>
<dbReference type="PROSITE" id="PS50048">
    <property type="entry name" value="ZN2_CY6_FUNGAL_2"/>
    <property type="match status" value="1"/>
</dbReference>
<comment type="subcellular location">
    <subcellularLocation>
        <location evidence="1">Nucleus</location>
    </subcellularLocation>
</comment>
<feature type="compositionally biased region" description="Acidic residues" evidence="6">
    <location>
        <begin position="99"/>
        <end position="110"/>
    </location>
</feature>
<organism evidence="8 9">
    <name type="scientific">Polyplosphaeria fusca</name>
    <dbReference type="NCBI Taxonomy" id="682080"/>
    <lineage>
        <taxon>Eukaryota</taxon>
        <taxon>Fungi</taxon>
        <taxon>Dikarya</taxon>
        <taxon>Ascomycota</taxon>
        <taxon>Pezizomycotina</taxon>
        <taxon>Dothideomycetes</taxon>
        <taxon>Pleosporomycetidae</taxon>
        <taxon>Pleosporales</taxon>
        <taxon>Tetraplosphaeriaceae</taxon>
        <taxon>Polyplosphaeria</taxon>
    </lineage>
</organism>
<dbReference type="Gene3D" id="4.10.240.10">
    <property type="entry name" value="Zn(2)-C6 fungal-type DNA-binding domain"/>
    <property type="match status" value="1"/>
</dbReference>
<dbReference type="InterPro" id="IPR001138">
    <property type="entry name" value="Zn2Cys6_DnaBD"/>
</dbReference>
<proteinExistence type="predicted"/>
<feature type="compositionally biased region" description="Basic and acidic residues" evidence="6">
    <location>
        <begin position="600"/>
        <end position="617"/>
    </location>
</feature>
<dbReference type="Pfam" id="PF00172">
    <property type="entry name" value="Zn_clus"/>
    <property type="match status" value="1"/>
</dbReference>
<sequence length="745" mass="83443">MLPGPASESRQSPKRAIDQHLNRACEACRLSKVRCLMQPGSESSQCQRCAKAGRSCIFAPPAKRRQRKRTDVRVAELEKEVKQMRSLLRSNRISPVEASDPESMEDDHEVEPEREQDHEEQKVKEDSYDSATIAPATTHVSPQSWMNVNHKRDDCTPKDSLGSVDLDIIDRGVISKEMASELLDIYRSELVQECPGVVVPSDWTAAQLRAKKPALFHSIMAAASHVKGATLSNRLHEEVVHLYAKTLFIKGEKSLQYIQALLVTVAFYTPPNQPAHLQIYQFGNMAASMALELGLASKPRTHEQLPKRAIRSLQRISSPEELLENCRTILVLYILTAGFAMRLRRPNILLYNSWMDECASLLQKSPILDDKRVNAWLKLQRIADEANTAFGFDDASTSFSLSELRLQVILRMFERKMQDWKKSIPPDVMCLSLMIEYHQNMISMWEFAMDGGRYDAPDFRNRHLTLPALDDDCIQPESLLSRSALQINATIKSISAAHTLLDCFMQFSTERLQKAPNVFFVRAIYALVALMKADYAVGTDASGLGEVLDSKSLKVDYYLNTVLRQCSDAIGPQTCRVPSHWYFVLNHKLKSWHDEHQQWRKDGGHLKRNNRKPDHSGSEISSTIQGTVSPMNGTTDVTATAQALPTDSLVSADPVPNQTPDFNMNNTYASTWPTPSLAMPAVNTASGFGIDQSGFNSEMGDFSDAFQHGDLYLWNDVNDNFGGWIPQGGSIYSDLQFGPLNGSGT</sequence>
<dbReference type="SUPFAM" id="SSF57701">
    <property type="entry name" value="Zn2/Cys6 DNA-binding domain"/>
    <property type="match status" value="1"/>
</dbReference>
<dbReference type="OrthoDB" id="5226580at2759"/>
<dbReference type="PANTHER" id="PTHR31845">
    <property type="entry name" value="FINGER DOMAIN PROTEIN, PUTATIVE-RELATED"/>
    <property type="match status" value="1"/>
</dbReference>
<dbReference type="CDD" id="cd12148">
    <property type="entry name" value="fungal_TF_MHR"/>
    <property type="match status" value="1"/>
</dbReference>
<evidence type="ECO:0000259" key="7">
    <source>
        <dbReference type="PROSITE" id="PS50048"/>
    </source>
</evidence>
<keyword evidence="5" id="KW-0539">Nucleus</keyword>
<feature type="compositionally biased region" description="Basic and acidic residues" evidence="6">
    <location>
        <begin position="111"/>
        <end position="127"/>
    </location>
</feature>
<name>A0A9P4RAC5_9PLEO</name>
<feature type="region of interest" description="Disordered" evidence="6">
    <location>
        <begin position="600"/>
        <end position="631"/>
    </location>
</feature>
<keyword evidence="4" id="KW-0804">Transcription</keyword>
<evidence type="ECO:0000313" key="9">
    <source>
        <dbReference type="Proteomes" id="UP000799444"/>
    </source>
</evidence>
<evidence type="ECO:0000256" key="1">
    <source>
        <dbReference type="ARBA" id="ARBA00004123"/>
    </source>
</evidence>
<evidence type="ECO:0000313" key="8">
    <source>
        <dbReference type="EMBL" id="KAF2740215.1"/>
    </source>
</evidence>
<dbReference type="CDD" id="cd00067">
    <property type="entry name" value="GAL4"/>
    <property type="match status" value="1"/>
</dbReference>
<dbReference type="PROSITE" id="PS00463">
    <property type="entry name" value="ZN2_CY6_FUNGAL_1"/>
    <property type="match status" value="1"/>
</dbReference>
<dbReference type="GO" id="GO:0000976">
    <property type="term" value="F:transcription cis-regulatory region binding"/>
    <property type="evidence" value="ECO:0007669"/>
    <property type="project" value="TreeGrafter"/>
</dbReference>
<evidence type="ECO:0000256" key="2">
    <source>
        <dbReference type="ARBA" id="ARBA00023015"/>
    </source>
</evidence>
<evidence type="ECO:0000256" key="6">
    <source>
        <dbReference type="SAM" id="MobiDB-lite"/>
    </source>
</evidence>
<keyword evidence="3" id="KW-0238">DNA-binding</keyword>
<feature type="region of interest" description="Disordered" evidence="6">
    <location>
        <begin position="88"/>
        <end position="128"/>
    </location>
</feature>
<keyword evidence="9" id="KW-1185">Reference proteome</keyword>
<dbReference type="GO" id="GO:0005634">
    <property type="term" value="C:nucleus"/>
    <property type="evidence" value="ECO:0007669"/>
    <property type="project" value="UniProtKB-SubCell"/>
</dbReference>
<dbReference type="AlphaFoldDB" id="A0A9P4RAC5"/>
<evidence type="ECO:0000256" key="5">
    <source>
        <dbReference type="ARBA" id="ARBA00023242"/>
    </source>
</evidence>
<dbReference type="EMBL" id="ML996101">
    <property type="protein sequence ID" value="KAF2740215.1"/>
    <property type="molecule type" value="Genomic_DNA"/>
</dbReference>
<reference evidence="8" key="1">
    <citation type="journal article" date="2020" name="Stud. Mycol.">
        <title>101 Dothideomycetes genomes: a test case for predicting lifestyles and emergence of pathogens.</title>
        <authorList>
            <person name="Haridas S."/>
            <person name="Albert R."/>
            <person name="Binder M."/>
            <person name="Bloem J."/>
            <person name="Labutti K."/>
            <person name="Salamov A."/>
            <person name="Andreopoulos B."/>
            <person name="Baker S."/>
            <person name="Barry K."/>
            <person name="Bills G."/>
            <person name="Bluhm B."/>
            <person name="Cannon C."/>
            <person name="Castanera R."/>
            <person name="Culley D."/>
            <person name="Daum C."/>
            <person name="Ezra D."/>
            <person name="Gonzalez J."/>
            <person name="Henrissat B."/>
            <person name="Kuo A."/>
            <person name="Liang C."/>
            <person name="Lipzen A."/>
            <person name="Lutzoni F."/>
            <person name="Magnuson J."/>
            <person name="Mondo S."/>
            <person name="Nolan M."/>
            <person name="Ohm R."/>
            <person name="Pangilinan J."/>
            <person name="Park H.-J."/>
            <person name="Ramirez L."/>
            <person name="Alfaro M."/>
            <person name="Sun H."/>
            <person name="Tritt A."/>
            <person name="Yoshinaga Y."/>
            <person name="Zwiers L.-H."/>
            <person name="Turgeon B."/>
            <person name="Goodwin S."/>
            <person name="Spatafora J."/>
            <person name="Crous P."/>
            <person name="Grigoriev I."/>
        </authorList>
    </citation>
    <scope>NUCLEOTIDE SEQUENCE</scope>
    <source>
        <strain evidence="8">CBS 125425</strain>
    </source>
</reference>
<feature type="compositionally biased region" description="Polar residues" evidence="6">
    <location>
        <begin position="618"/>
        <end position="631"/>
    </location>
</feature>
<dbReference type="PANTHER" id="PTHR31845:SF39">
    <property type="entry name" value="TRANSCRIPTION FACTOR PBCR-RELATED"/>
    <property type="match status" value="1"/>
</dbReference>
<dbReference type="InterPro" id="IPR036864">
    <property type="entry name" value="Zn2-C6_fun-type_DNA-bd_sf"/>
</dbReference>
<gene>
    <name evidence="8" type="ORF">EJ04DRAFT_456105</name>
</gene>
<protein>
    <recommendedName>
        <fullName evidence="7">Zn(2)-C6 fungal-type domain-containing protein</fullName>
    </recommendedName>
</protein>
<dbReference type="GO" id="GO:0000981">
    <property type="term" value="F:DNA-binding transcription factor activity, RNA polymerase II-specific"/>
    <property type="evidence" value="ECO:0007669"/>
    <property type="project" value="InterPro"/>
</dbReference>